<dbReference type="InterPro" id="IPR019734">
    <property type="entry name" value="TPR_rpt"/>
</dbReference>
<dbReference type="InterPro" id="IPR050498">
    <property type="entry name" value="Ycf3"/>
</dbReference>
<sequence length="456" mass="50392">MNEPPYPTSLVLLASVTAVGLITWSIINPVTPAQAAVEQPAPAVVLEVKTLMEMLGPSGPVSKTDRLLVEAEQMTLKRPQKAASWIQLGDALAQKQRETQAPSWYAQAEQAYQKAWQIEPQNTEALNGLAWVYGGRHDFKESVRWAKLALEVDPTHPISHGIIGDAAVELGDFERAYESYQAMMDARPDLSAYSRGAYLVWLSGDSRKARWLMQQAIDAGGPHAENTAWCHTRLAMMLFHEGALLPAAQAVEKALRETPDHAPLLLMQGKIKVAMDDEAGAIAAYQAVLTQEENHEALVGMGDLHLLRGRKQEAEAFFQRVEKLHLSNAKQGIHDHTQMARFYADHDRELEKALTFAEEHAQTQNVYEADTLAWALYQKGEFLRARKAIEIALRAGTPDAEIYYHAGLIAAAIKDRSGAKKLLARALSLNPRFHPLHSGKAVKALDELAQPLATTE</sequence>
<dbReference type="Gene3D" id="1.25.40.10">
    <property type="entry name" value="Tetratricopeptide repeat domain"/>
    <property type="match status" value="3"/>
</dbReference>
<comment type="caution">
    <text evidence="4">The sequence shown here is derived from an EMBL/GenBank/DDBJ whole genome shotgun (WGS) entry which is preliminary data.</text>
</comment>
<evidence type="ECO:0000256" key="2">
    <source>
        <dbReference type="ARBA" id="ARBA00022803"/>
    </source>
</evidence>
<protein>
    <recommendedName>
        <fullName evidence="6">Tetratricopeptide repeat protein</fullName>
    </recommendedName>
</protein>
<feature type="repeat" description="TPR" evidence="3">
    <location>
        <begin position="400"/>
        <end position="433"/>
    </location>
</feature>
<gene>
    <name evidence="4" type="ORF">GCM10023213_08270</name>
</gene>
<accession>A0ABP9NVL8</accession>
<dbReference type="RefSeq" id="WP_345735102.1">
    <property type="nucleotide sequence ID" value="NZ_BAABIA010000002.1"/>
</dbReference>
<keyword evidence="5" id="KW-1185">Reference proteome</keyword>
<reference evidence="5" key="1">
    <citation type="journal article" date="2019" name="Int. J. Syst. Evol. Microbiol.">
        <title>The Global Catalogue of Microorganisms (GCM) 10K type strain sequencing project: providing services to taxonomists for standard genome sequencing and annotation.</title>
        <authorList>
            <consortium name="The Broad Institute Genomics Platform"/>
            <consortium name="The Broad Institute Genome Sequencing Center for Infectious Disease"/>
            <person name="Wu L."/>
            <person name="Ma J."/>
        </authorList>
    </citation>
    <scope>NUCLEOTIDE SEQUENCE [LARGE SCALE GENOMIC DNA]</scope>
    <source>
        <strain evidence="5">JCM 18053</strain>
    </source>
</reference>
<dbReference type="PANTHER" id="PTHR44858">
    <property type="entry name" value="TETRATRICOPEPTIDE REPEAT PROTEIN 6"/>
    <property type="match status" value="1"/>
</dbReference>
<dbReference type="SMART" id="SM00028">
    <property type="entry name" value="TPR"/>
    <property type="match status" value="7"/>
</dbReference>
<dbReference type="Pfam" id="PF13432">
    <property type="entry name" value="TPR_16"/>
    <property type="match status" value="2"/>
</dbReference>
<keyword evidence="1" id="KW-0677">Repeat</keyword>
<organism evidence="4 5">
    <name type="scientific">Prosthecobacter algae</name>
    <dbReference type="NCBI Taxonomy" id="1144682"/>
    <lineage>
        <taxon>Bacteria</taxon>
        <taxon>Pseudomonadati</taxon>
        <taxon>Verrucomicrobiota</taxon>
        <taxon>Verrucomicrobiia</taxon>
        <taxon>Verrucomicrobiales</taxon>
        <taxon>Verrucomicrobiaceae</taxon>
        <taxon>Prosthecobacter</taxon>
    </lineage>
</organism>
<evidence type="ECO:0008006" key="6">
    <source>
        <dbReference type="Google" id="ProtNLM"/>
    </source>
</evidence>
<dbReference type="PROSITE" id="PS50005">
    <property type="entry name" value="TPR"/>
    <property type="match status" value="2"/>
</dbReference>
<evidence type="ECO:0000313" key="5">
    <source>
        <dbReference type="Proteomes" id="UP001499852"/>
    </source>
</evidence>
<evidence type="ECO:0000313" key="4">
    <source>
        <dbReference type="EMBL" id="GAA5135286.1"/>
    </source>
</evidence>
<name>A0ABP9NVL8_9BACT</name>
<proteinExistence type="predicted"/>
<dbReference type="Proteomes" id="UP001499852">
    <property type="component" value="Unassembled WGS sequence"/>
</dbReference>
<feature type="repeat" description="TPR" evidence="3">
    <location>
        <begin position="157"/>
        <end position="190"/>
    </location>
</feature>
<evidence type="ECO:0000256" key="3">
    <source>
        <dbReference type="PROSITE-ProRule" id="PRU00339"/>
    </source>
</evidence>
<dbReference type="InterPro" id="IPR011990">
    <property type="entry name" value="TPR-like_helical_dom_sf"/>
</dbReference>
<dbReference type="EMBL" id="BAABIA010000002">
    <property type="protein sequence ID" value="GAA5135286.1"/>
    <property type="molecule type" value="Genomic_DNA"/>
</dbReference>
<dbReference type="SUPFAM" id="SSF48452">
    <property type="entry name" value="TPR-like"/>
    <property type="match status" value="2"/>
</dbReference>
<evidence type="ECO:0000256" key="1">
    <source>
        <dbReference type="ARBA" id="ARBA00022737"/>
    </source>
</evidence>
<dbReference type="PANTHER" id="PTHR44858:SF1">
    <property type="entry name" value="UDP-N-ACETYLGLUCOSAMINE--PEPTIDE N-ACETYLGLUCOSAMINYLTRANSFERASE SPINDLY-RELATED"/>
    <property type="match status" value="1"/>
</dbReference>
<keyword evidence="2 3" id="KW-0802">TPR repeat</keyword>